<protein>
    <submittedName>
        <fullName evidence="3">DUF4773 domain-containing protein</fullName>
    </submittedName>
</protein>
<dbReference type="AlphaFoldDB" id="A0A183T2I8"/>
<keyword evidence="2" id="KW-1185">Reference proteome</keyword>
<evidence type="ECO:0000313" key="3">
    <source>
        <dbReference type="WBParaSite" id="SSLN_0001110201-mRNA-1"/>
    </source>
</evidence>
<reference evidence="1 2" key="2">
    <citation type="submission" date="2018-11" db="EMBL/GenBank/DDBJ databases">
        <authorList>
            <consortium name="Pathogen Informatics"/>
        </authorList>
    </citation>
    <scope>NUCLEOTIDE SEQUENCE [LARGE SCALE GENOMIC DNA]</scope>
    <source>
        <strain evidence="1 2">NST_G2</strain>
    </source>
</reference>
<organism evidence="3">
    <name type="scientific">Schistocephalus solidus</name>
    <name type="common">Tapeworm</name>
    <dbReference type="NCBI Taxonomy" id="70667"/>
    <lineage>
        <taxon>Eukaryota</taxon>
        <taxon>Metazoa</taxon>
        <taxon>Spiralia</taxon>
        <taxon>Lophotrochozoa</taxon>
        <taxon>Platyhelminthes</taxon>
        <taxon>Cestoda</taxon>
        <taxon>Eucestoda</taxon>
        <taxon>Diphyllobothriidea</taxon>
        <taxon>Diphyllobothriidae</taxon>
        <taxon>Schistocephalus</taxon>
    </lineage>
</organism>
<name>A0A183T2I8_SCHSO</name>
<dbReference type="OrthoDB" id="10433827at2759"/>
<proteinExistence type="predicted"/>
<dbReference type="EMBL" id="UYSU01036027">
    <property type="protein sequence ID" value="VDL97071.1"/>
    <property type="molecule type" value="Genomic_DNA"/>
</dbReference>
<evidence type="ECO:0000313" key="2">
    <source>
        <dbReference type="Proteomes" id="UP000275846"/>
    </source>
</evidence>
<accession>A0A183T2I8</accession>
<dbReference type="WBParaSite" id="SSLN_0001110201-mRNA-1">
    <property type="protein sequence ID" value="SSLN_0001110201-mRNA-1"/>
    <property type="gene ID" value="SSLN_0001110201"/>
</dbReference>
<sequence>MRTETTFSTKNNFLSEAEFFHLHLHATFVHSQPTYFQCPSQDDEALRYRSGIEGENKCRNQTDCMNVDVDCVTCMNSVQRVAGWLNSTYIRWVTHIFIHNLCRVSANSVCEADMWALIDKATDNIINGPYAVRICRHGVDAEDSSPLQAFRVRDPVLPSQLQYSAEAAEMKVIQLPGLVRVDGPGLRSVKE</sequence>
<gene>
    <name evidence="1" type="ORF">SSLN_LOCUS10686</name>
</gene>
<dbReference type="Proteomes" id="UP000275846">
    <property type="component" value="Unassembled WGS sequence"/>
</dbReference>
<evidence type="ECO:0000313" key="1">
    <source>
        <dbReference type="EMBL" id="VDL97071.1"/>
    </source>
</evidence>
<reference evidence="3" key="1">
    <citation type="submission" date="2016-06" db="UniProtKB">
        <authorList>
            <consortium name="WormBaseParasite"/>
        </authorList>
    </citation>
    <scope>IDENTIFICATION</scope>
</reference>